<accession>A0A4S4DT69</accession>
<feature type="region of interest" description="Disordered" evidence="4">
    <location>
        <begin position="1271"/>
        <end position="1294"/>
    </location>
</feature>
<gene>
    <name evidence="5" type="ORF">TEA_000728</name>
</gene>
<feature type="compositionally biased region" description="Polar residues" evidence="4">
    <location>
        <begin position="993"/>
        <end position="1004"/>
    </location>
</feature>
<feature type="region of interest" description="Disordered" evidence="4">
    <location>
        <begin position="590"/>
        <end position="613"/>
    </location>
</feature>
<reference evidence="5 6" key="1">
    <citation type="journal article" date="2018" name="Proc. Natl. Acad. Sci. U.S.A.">
        <title>Draft genome sequence of Camellia sinensis var. sinensis provides insights into the evolution of the tea genome and tea quality.</title>
        <authorList>
            <person name="Wei C."/>
            <person name="Yang H."/>
            <person name="Wang S."/>
            <person name="Zhao J."/>
            <person name="Liu C."/>
            <person name="Gao L."/>
            <person name="Xia E."/>
            <person name="Lu Y."/>
            <person name="Tai Y."/>
            <person name="She G."/>
            <person name="Sun J."/>
            <person name="Cao H."/>
            <person name="Tong W."/>
            <person name="Gao Q."/>
            <person name="Li Y."/>
            <person name="Deng W."/>
            <person name="Jiang X."/>
            <person name="Wang W."/>
            <person name="Chen Q."/>
            <person name="Zhang S."/>
            <person name="Li H."/>
            <person name="Wu J."/>
            <person name="Wang P."/>
            <person name="Li P."/>
            <person name="Shi C."/>
            <person name="Zheng F."/>
            <person name="Jian J."/>
            <person name="Huang B."/>
            <person name="Shan D."/>
            <person name="Shi M."/>
            <person name="Fang C."/>
            <person name="Yue Y."/>
            <person name="Li F."/>
            <person name="Li D."/>
            <person name="Wei S."/>
            <person name="Han B."/>
            <person name="Jiang C."/>
            <person name="Yin Y."/>
            <person name="Xia T."/>
            <person name="Zhang Z."/>
            <person name="Bennetzen J.L."/>
            <person name="Zhao S."/>
            <person name="Wan X."/>
        </authorList>
    </citation>
    <scope>NUCLEOTIDE SEQUENCE [LARGE SCALE GENOMIC DNA]</scope>
    <source>
        <strain evidence="6">cv. Shuchazao</strain>
        <tissue evidence="5">Leaf</tissue>
    </source>
</reference>
<feature type="region of interest" description="Disordered" evidence="4">
    <location>
        <begin position="963"/>
        <end position="1004"/>
    </location>
</feature>
<dbReference type="InterPro" id="IPR009057">
    <property type="entry name" value="Homeodomain-like_sf"/>
</dbReference>
<dbReference type="STRING" id="542762.A0A4S4DT69"/>
<comment type="caution">
    <text evidence="5">The sequence shown here is derived from an EMBL/GenBank/DDBJ whole genome shotgun (WGS) entry which is preliminary data.</text>
</comment>
<evidence type="ECO:0000256" key="2">
    <source>
        <dbReference type="ARBA" id="ARBA00023163"/>
    </source>
</evidence>
<dbReference type="GO" id="GO:0006355">
    <property type="term" value="P:regulation of DNA-templated transcription"/>
    <property type="evidence" value="ECO:0007669"/>
    <property type="project" value="TreeGrafter"/>
</dbReference>
<evidence type="ECO:0008006" key="7">
    <source>
        <dbReference type="Google" id="ProtNLM"/>
    </source>
</evidence>
<dbReference type="EMBL" id="SDRB02010433">
    <property type="protein sequence ID" value="THG06438.1"/>
    <property type="molecule type" value="Genomic_DNA"/>
</dbReference>
<feature type="compositionally biased region" description="Basic residues" evidence="4">
    <location>
        <begin position="1493"/>
        <end position="1516"/>
    </location>
</feature>
<organism evidence="5 6">
    <name type="scientific">Camellia sinensis var. sinensis</name>
    <name type="common">China tea</name>
    <dbReference type="NCBI Taxonomy" id="542762"/>
    <lineage>
        <taxon>Eukaryota</taxon>
        <taxon>Viridiplantae</taxon>
        <taxon>Streptophyta</taxon>
        <taxon>Embryophyta</taxon>
        <taxon>Tracheophyta</taxon>
        <taxon>Spermatophyta</taxon>
        <taxon>Magnoliopsida</taxon>
        <taxon>eudicotyledons</taxon>
        <taxon>Gunneridae</taxon>
        <taxon>Pentapetalae</taxon>
        <taxon>asterids</taxon>
        <taxon>Ericales</taxon>
        <taxon>Theaceae</taxon>
        <taxon>Camellia</taxon>
    </lineage>
</organism>
<feature type="region of interest" description="Disordered" evidence="4">
    <location>
        <begin position="1030"/>
        <end position="1049"/>
    </location>
</feature>
<feature type="region of interest" description="Disordered" evidence="4">
    <location>
        <begin position="1402"/>
        <end position="1532"/>
    </location>
</feature>
<feature type="compositionally biased region" description="Low complexity" evidence="4">
    <location>
        <begin position="446"/>
        <end position="456"/>
    </location>
</feature>
<dbReference type="SUPFAM" id="SSF46689">
    <property type="entry name" value="Homeodomain-like"/>
    <property type="match status" value="1"/>
</dbReference>
<feature type="compositionally biased region" description="Polar residues" evidence="4">
    <location>
        <begin position="1271"/>
        <end position="1291"/>
    </location>
</feature>
<feature type="compositionally biased region" description="Basic and acidic residues" evidence="4">
    <location>
        <begin position="413"/>
        <end position="434"/>
    </location>
</feature>
<keyword evidence="2" id="KW-0804">Transcription</keyword>
<dbReference type="PANTHER" id="PTHR16088">
    <property type="entry name" value="YY1 ASSOCIATED PROTEIN-RELATED"/>
    <property type="match status" value="1"/>
</dbReference>
<feature type="region of interest" description="Disordered" evidence="4">
    <location>
        <begin position="1324"/>
        <end position="1347"/>
    </location>
</feature>
<dbReference type="PANTHER" id="PTHR16088:SF3">
    <property type="entry name" value="GON-4-LIKE PROTEIN"/>
    <property type="match status" value="1"/>
</dbReference>
<keyword evidence="1" id="KW-0805">Transcription regulation</keyword>
<feature type="region of interest" description="Disordered" evidence="4">
    <location>
        <begin position="886"/>
        <end position="943"/>
    </location>
</feature>
<feature type="compositionally biased region" description="Acidic residues" evidence="4">
    <location>
        <begin position="1402"/>
        <end position="1414"/>
    </location>
</feature>
<evidence type="ECO:0000313" key="5">
    <source>
        <dbReference type="EMBL" id="THG06438.1"/>
    </source>
</evidence>
<proteinExistence type="predicted"/>
<feature type="compositionally biased region" description="Basic and acidic residues" evidence="4">
    <location>
        <begin position="891"/>
        <end position="905"/>
    </location>
</feature>
<feature type="region of interest" description="Disordered" evidence="4">
    <location>
        <begin position="372"/>
        <end position="395"/>
    </location>
</feature>
<feature type="compositionally biased region" description="Polar residues" evidence="4">
    <location>
        <begin position="1568"/>
        <end position="1582"/>
    </location>
</feature>
<dbReference type="Proteomes" id="UP000306102">
    <property type="component" value="Unassembled WGS sequence"/>
</dbReference>
<evidence type="ECO:0000313" key="6">
    <source>
        <dbReference type="Proteomes" id="UP000306102"/>
    </source>
</evidence>
<keyword evidence="3" id="KW-0539">Nucleus</keyword>
<feature type="region of interest" description="Disordered" evidence="4">
    <location>
        <begin position="407"/>
        <end position="456"/>
    </location>
</feature>
<name>A0A4S4DT69_CAMSN</name>
<keyword evidence="6" id="KW-1185">Reference proteome</keyword>
<dbReference type="GO" id="GO:0005634">
    <property type="term" value="C:nucleus"/>
    <property type="evidence" value="ECO:0007669"/>
    <property type="project" value="TreeGrafter"/>
</dbReference>
<evidence type="ECO:0000256" key="4">
    <source>
        <dbReference type="SAM" id="MobiDB-lite"/>
    </source>
</evidence>
<feature type="region of interest" description="Disordered" evidence="4">
    <location>
        <begin position="1560"/>
        <end position="1582"/>
    </location>
</feature>
<protein>
    <recommendedName>
        <fullName evidence="7">Myb-like domain-containing protein</fullName>
    </recommendedName>
</protein>
<feature type="compositionally biased region" description="Polar residues" evidence="4">
    <location>
        <begin position="1324"/>
        <end position="1346"/>
    </location>
</feature>
<sequence>MSTNLVSDFSAFDLEAIDFHPVHFDDPVHFNSELSLSPSASHLQSSLSPSLSLPSLRSRSLLSPSLSLIAIAQSLVSSLSLIAIGGLPLSPFCFCLPLSLLVASSHLIVVTFGGSKLLEALAVTVYPLFKMSSPSKALSTEVGNLSHQNCFPVDPSLSNCSESHLEHEDVEESEEEEEDVDFNPFLKESPSLEASSSLSSEIEVFDADIADSMGNTFVALAINFSSIPPGQVQDYALGDSEHGEEIVMQTAISSGETGEKESEKSCPTRFKKRKAVLISQPENRTIHRKENDSGSGIDIVNDVIVGDITYSREPIMDIDDEDAICKRTRARYSLASFTLDELETFLQETDDDDDLQNVDDEEEYRKFLTAVLQGGDGDSQVSQGNEIVDDEDEENDADFEIEIEEALESDLDENTRGDNQEEREAAGRRPETRQNRRRKASVQQKNRLLGQGNRPLRPLLPNAPISTFPVLAPETAQRCLSFSGHDGFINGFTAHQLGQLHCLIHEHVQLLIQVFSLCVLEPSRHHIASQVQELISEMLHKRDQVMSWRRVPYPCFCFCPPYIHPSVRQGISKSLTAPCTSGSACSFDEQRDCSSGTNRGPLPDVISPSKEIPRNGFNGQEGHFQTSDRALWAPFVNVPILSVLDVAPLNLVGKYMDDVSIAVQRYQRLHIQADCDTRFKKEPLFPFHSSESLAEDNAEVLRGTTLPIAKVPPYSAGVQPPKKTLAAALVERTKKQSIALVPKEIVELSQRFFPLFNPDLFPHKPPPAPVANRVLFTDAEDELLALGLMEYNTDWKAIQQRFLPCKTKHQIFVRQKNRSSSKAPENPIKAVRRMKSSPLTAEEIARVQEGLKVFKLDWMSVWKFVVPYRDPSLLPRQWRIATGTQKSYKTTADKKEKRRLYESNRRKCKPAASPSWQTSSEKEDCQTDNAGGENNSGDDCLDNEDETYVHEAFLADWRPGTSFPFPSRLPSSNHRERSQPSDLLSQGGPRVMVQTNNSGSGGSQPQIGLKFPAHLTHSRHYAAVGEPNRAVSDTTLRPPKSQFCSRPYRSRRTNSAHLVQLAPDLPPVNLPPSVCVMSQSAFKSYRGGASTKVPAAETEKVVSPLIRVANSGSSHPIKSTENKSNANQHQQEAFVLRDRCVEGDKGDSDLQMHPLLFKSSGDGHMPYYQLNCYNSTSSSFNFFSRFQPQLNLSLLYNPHHQANQAVNHFDKSSMSKETTSPAGGIDFHPLLQKVNDANGDSVTAHSVADLSVNLEPLRSSNAQLPFNAVQSESRATSNRSAACTKSGSPNEKASELDLDIHLSFSSRKEKAIGSRDVNKLSSTTSNLTVRGSGTAMETQATKSSCHQRSEYSGAHLFVESSNNTSMTDINNEGDRSLPEIVMEQEELSDSEEEIGEHVEFECEEMDDSEGDGVSDSEQIMDIQNKEVPNTTRETIERDSDFDDQQCGAKAQGKEKPSPLVLSLSSCAPPGCPPHNKMKAKTTESTGTEGSAGKNHHPPSRSNRSCKKPLSRTKHIAAQRQAMDTPQQQVKRMESGSFGAVTPLKGSKNSTSKSNLGLIMGRARKRDSNVNNTGATVENSGSA</sequence>
<feature type="compositionally biased region" description="Polar residues" evidence="4">
    <location>
        <begin position="927"/>
        <end position="937"/>
    </location>
</feature>
<dbReference type="GO" id="GO:0003712">
    <property type="term" value="F:transcription coregulator activity"/>
    <property type="evidence" value="ECO:0007669"/>
    <property type="project" value="TreeGrafter"/>
</dbReference>
<evidence type="ECO:0000256" key="3">
    <source>
        <dbReference type="ARBA" id="ARBA00023242"/>
    </source>
</evidence>
<evidence type="ECO:0000256" key="1">
    <source>
        <dbReference type="ARBA" id="ARBA00023015"/>
    </source>
</evidence>
<dbReference type="InterPro" id="IPR052435">
    <property type="entry name" value="YY1-Transcr_Regul"/>
</dbReference>
<feature type="compositionally biased region" description="Low complexity" evidence="4">
    <location>
        <begin position="1482"/>
        <end position="1492"/>
    </location>
</feature>